<keyword evidence="2" id="KW-1133">Transmembrane helix</keyword>
<dbReference type="EMBL" id="VXIV02001342">
    <property type="protein sequence ID" value="KAF6033424.1"/>
    <property type="molecule type" value="Genomic_DNA"/>
</dbReference>
<evidence type="ECO:0000313" key="3">
    <source>
        <dbReference type="EMBL" id="KAF6033424.1"/>
    </source>
</evidence>
<feature type="compositionally biased region" description="Low complexity" evidence="1">
    <location>
        <begin position="237"/>
        <end position="246"/>
    </location>
</feature>
<feature type="region of interest" description="Disordered" evidence="1">
    <location>
        <begin position="223"/>
        <end position="330"/>
    </location>
</feature>
<dbReference type="AlphaFoldDB" id="A0A7J7K635"/>
<organism evidence="3 4">
    <name type="scientific">Bugula neritina</name>
    <name type="common">Brown bryozoan</name>
    <name type="synonym">Sertularia neritina</name>
    <dbReference type="NCBI Taxonomy" id="10212"/>
    <lineage>
        <taxon>Eukaryota</taxon>
        <taxon>Metazoa</taxon>
        <taxon>Spiralia</taxon>
        <taxon>Lophotrochozoa</taxon>
        <taxon>Bryozoa</taxon>
        <taxon>Gymnolaemata</taxon>
        <taxon>Cheilostomatida</taxon>
        <taxon>Flustrina</taxon>
        <taxon>Buguloidea</taxon>
        <taxon>Bugulidae</taxon>
        <taxon>Bugula</taxon>
    </lineage>
</organism>
<evidence type="ECO:0000256" key="2">
    <source>
        <dbReference type="SAM" id="Phobius"/>
    </source>
</evidence>
<evidence type="ECO:0000256" key="1">
    <source>
        <dbReference type="SAM" id="MobiDB-lite"/>
    </source>
</evidence>
<name>A0A7J7K635_BUGNE</name>
<keyword evidence="2" id="KW-0472">Membrane</keyword>
<evidence type="ECO:0000313" key="4">
    <source>
        <dbReference type="Proteomes" id="UP000593567"/>
    </source>
</evidence>
<protein>
    <submittedName>
        <fullName evidence="3">Uncharacterized protein</fullName>
    </submittedName>
</protein>
<accession>A0A7J7K635</accession>
<feature type="transmembrane region" description="Helical" evidence="2">
    <location>
        <begin position="118"/>
        <end position="143"/>
    </location>
</feature>
<sequence>MQLAFLVSVYYNTSISTLLYKYLYTTIQVSLYYCTSISTLLYKYHYATVQVSLYYGTSISTLLYKYLYTTVQVSLHYCTSVCLCNYGMVMPASGCEGLKYAQFDSFVQQPKEVPTLGFWVYAGIVGGVILASALVLVVAHALFSVRPIRRSRTQKLSVDPSISNPFALEEKADPQYYSPSRRRTHYTGMVEKRFKLKPVSNPSPVSERLGSIIQKFNSEHPDLAKKLDDPEKSLTPSSVSSHYSNSHSEDASLFDSEDISKTPSSRSASSIGSETDEFSGGNVPQKKVKWTPSTRDHSPDISSSTPTGDISEERTPPLLVDTPSPLPEQQPAILDEFDDFADMGLGRRQRKYSIIK</sequence>
<dbReference type="Proteomes" id="UP000593567">
    <property type="component" value="Unassembled WGS sequence"/>
</dbReference>
<proteinExistence type="predicted"/>
<feature type="compositionally biased region" description="Polar residues" evidence="1">
    <location>
        <begin position="261"/>
        <end position="273"/>
    </location>
</feature>
<keyword evidence="4" id="KW-1185">Reference proteome</keyword>
<keyword evidence="2" id="KW-0812">Transmembrane</keyword>
<feature type="compositionally biased region" description="Basic and acidic residues" evidence="1">
    <location>
        <begin position="223"/>
        <end position="232"/>
    </location>
</feature>
<gene>
    <name evidence="3" type="ORF">EB796_008265</name>
</gene>
<comment type="caution">
    <text evidence="3">The sequence shown here is derived from an EMBL/GenBank/DDBJ whole genome shotgun (WGS) entry which is preliminary data.</text>
</comment>
<reference evidence="3" key="1">
    <citation type="submission" date="2020-06" db="EMBL/GenBank/DDBJ databases">
        <title>Draft genome of Bugula neritina, a colonial animal packing powerful symbionts and potential medicines.</title>
        <authorList>
            <person name="Rayko M."/>
        </authorList>
    </citation>
    <scope>NUCLEOTIDE SEQUENCE [LARGE SCALE GENOMIC DNA]</scope>
    <source>
        <strain evidence="3">Kwan_BN1</strain>
    </source>
</reference>